<gene>
    <name evidence="11" type="ORF">G7K_0941-t1</name>
</gene>
<dbReference type="GO" id="GO:0006364">
    <property type="term" value="P:rRNA processing"/>
    <property type="evidence" value="ECO:0007669"/>
    <property type="project" value="UniProtKB-KW"/>
</dbReference>
<dbReference type="SUPFAM" id="SSF50969">
    <property type="entry name" value="YVTN repeat-like/Quinoprotein amine dehydrogenase"/>
    <property type="match status" value="1"/>
</dbReference>
<dbReference type="GO" id="GO:2000234">
    <property type="term" value="P:positive regulation of rRNA processing"/>
    <property type="evidence" value="ECO:0007669"/>
    <property type="project" value="TreeGrafter"/>
</dbReference>
<dbReference type="GO" id="GO:0045943">
    <property type="term" value="P:positive regulation of transcription by RNA polymerase I"/>
    <property type="evidence" value="ECO:0007669"/>
    <property type="project" value="InterPro"/>
</dbReference>
<name>A0A0E9NA62_SAICN</name>
<dbReference type="Pfam" id="PF23869">
    <property type="entry name" value="Beta-prop_WDR75_1st"/>
    <property type="match status" value="1"/>
</dbReference>
<evidence type="ECO:0000256" key="6">
    <source>
        <dbReference type="ARBA" id="ARBA00023163"/>
    </source>
</evidence>
<dbReference type="InterPro" id="IPR015943">
    <property type="entry name" value="WD40/YVTN_repeat-like_dom_sf"/>
</dbReference>
<dbReference type="PANTHER" id="PTHR44215">
    <property type="entry name" value="WD REPEAT-CONTAINING PROTEIN 75"/>
    <property type="match status" value="1"/>
</dbReference>
<dbReference type="OMA" id="TRIDGPH"/>
<accession>A0A0E9NA62</accession>
<keyword evidence="6" id="KW-0804">Transcription</keyword>
<evidence type="ECO:0000313" key="12">
    <source>
        <dbReference type="Proteomes" id="UP000033140"/>
    </source>
</evidence>
<keyword evidence="5" id="KW-0677">Repeat</keyword>
<dbReference type="GO" id="GO:0003723">
    <property type="term" value="F:RNA binding"/>
    <property type="evidence" value="ECO:0007669"/>
    <property type="project" value="InterPro"/>
</dbReference>
<dbReference type="InterPro" id="IPR001680">
    <property type="entry name" value="WD40_rpt"/>
</dbReference>
<evidence type="ECO:0000259" key="10">
    <source>
        <dbReference type="Pfam" id="PF23769"/>
    </source>
</evidence>
<evidence type="ECO:0000256" key="2">
    <source>
        <dbReference type="ARBA" id="ARBA00022517"/>
    </source>
</evidence>
<feature type="domain" description="WD repeat-containing protein 75 second beta-propeller" evidence="10">
    <location>
        <begin position="628"/>
        <end position="840"/>
    </location>
</feature>
<evidence type="ECO:0000256" key="8">
    <source>
        <dbReference type="PROSITE-ProRule" id="PRU00221"/>
    </source>
</evidence>
<evidence type="ECO:0000256" key="9">
    <source>
        <dbReference type="SAM" id="MobiDB-lite"/>
    </source>
</evidence>
<keyword evidence="7" id="KW-0539">Nucleus</keyword>
<organism evidence="11 12">
    <name type="scientific">Saitoella complicata (strain BCRC 22490 / CBS 7301 / JCM 7358 / NBRC 10748 / NRRL Y-17804)</name>
    <dbReference type="NCBI Taxonomy" id="698492"/>
    <lineage>
        <taxon>Eukaryota</taxon>
        <taxon>Fungi</taxon>
        <taxon>Dikarya</taxon>
        <taxon>Ascomycota</taxon>
        <taxon>Taphrinomycotina</taxon>
        <taxon>Taphrinomycotina incertae sedis</taxon>
        <taxon>Saitoella</taxon>
    </lineage>
</organism>
<dbReference type="STRING" id="698492.A0A0E9NA62"/>
<evidence type="ECO:0000313" key="11">
    <source>
        <dbReference type="EMBL" id="GAO46719.1"/>
    </source>
</evidence>
<dbReference type="AlphaFoldDB" id="A0A0E9NA62"/>
<dbReference type="Gene3D" id="2.130.10.10">
    <property type="entry name" value="YVTN repeat-like/Quinoprotein amine dehydrogenase"/>
    <property type="match status" value="2"/>
</dbReference>
<evidence type="ECO:0000256" key="5">
    <source>
        <dbReference type="ARBA" id="ARBA00022737"/>
    </source>
</evidence>
<evidence type="ECO:0000256" key="3">
    <source>
        <dbReference type="ARBA" id="ARBA00022552"/>
    </source>
</evidence>
<keyword evidence="4 8" id="KW-0853">WD repeat</keyword>
<dbReference type="PANTHER" id="PTHR44215:SF1">
    <property type="entry name" value="WD REPEAT-CONTAINING PROTEIN 75"/>
    <property type="match status" value="1"/>
</dbReference>
<keyword evidence="2" id="KW-0690">Ribosome biogenesis</keyword>
<reference evidence="11 12" key="1">
    <citation type="journal article" date="2011" name="J. Gen. Appl. Microbiol.">
        <title>Draft genome sequencing of the enigmatic yeast Saitoella complicata.</title>
        <authorList>
            <person name="Nishida H."/>
            <person name="Hamamoto M."/>
            <person name="Sugiyama J."/>
        </authorList>
    </citation>
    <scope>NUCLEOTIDE SEQUENCE [LARGE SCALE GENOMIC DNA]</scope>
    <source>
        <strain evidence="11 12">NRRL Y-17804</strain>
    </source>
</reference>
<keyword evidence="3" id="KW-0698">rRNA processing</keyword>
<evidence type="ECO:0000256" key="1">
    <source>
        <dbReference type="ARBA" id="ARBA00004604"/>
    </source>
</evidence>
<feature type="region of interest" description="Disordered" evidence="9">
    <location>
        <begin position="157"/>
        <end position="206"/>
    </location>
</feature>
<dbReference type="InterPro" id="IPR011044">
    <property type="entry name" value="Quino_amine_DH_bsu"/>
</dbReference>
<comment type="caution">
    <text evidence="11">The sequence shown here is derived from an EMBL/GenBank/DDBJ whole genome shotgun (WGS) entry which is preliminary data.</text>
</comment>
<dbReference type="InterPro" id="IPR036322">
    <property type="entry name" value="WD40_repeat_dom_sf"/>
</dbReference>
<protein>
    <recommendedName>
        <fullName evidence="10">WD repeat-containing protein 75 second beta-propeller domain-containing protein</fullName>
    </recommendedName>
</protein>
<feature type="repeat" description="WD" evidence="8">
    <location>
        <begin position="475"/>
        <end position="516"/>
    </location>
</feature>
<sequence>MYSSAACKRKKKHKNAGRTLLGRQMNVHLPFLHLSIQGHVSWSRLVTLTTLVRVVLQQLLNQINCITEVSTLIKARQAVDYTVGQHHSSTAVTLETELIESISLLHIIVEVLEISLPLVTDNLLCHYPRSTYLSAREATNRDNHLDSSLGILCKGNKRRRSSVKEPRPVVAAAPAKAEKKERRRSSVQGQRPEKPRRKSLDLVSAPMKTEQDPLAALIKRATRKTLDVKKSSRTPSAPLTVTRTAGGRFSEKLGPIFTKDERHVFIAAGSSVKVYSAITGDLIRTLTPGEDEIVGMGIDPTNPFRLMTATTAGVVSVHDWTDGYAFATYNFNRTIKHFAIPATEKATLYIASPAQVSSSTKERTDILQIRLPTKPGKAPTVVNLASVNGECLGLITSVDTLAIAILTPRTITLGTRPTVETAFEFRRFDAQSHSAPFTTLAFHREHLAVGSADGQIRIYTHVTSALTTAPVVRTFHWHANPVSSLNFVLDETYLLSGGAEGVLVFWQLETGKKTFLPRLGAAIRGVGVGLTGGVYAASLSDNSVKVISATDLRARVQITGIQTSSDVKAATVVPSTVHPLNGNLILASAPQAGSSSALQSFDFTTDAQTTRTEVSRSTMIGGRAATGNGIQEPKVLHVAVGPDGQWLCTVDEWVPPVEERLSTMAWGSQEEKECYLKFWKWNAEFKKWDLITRVDAPHGYGSSISALVANPKNGAQSFATLGSDGAVKIWKARTRVDKTGREKEVTWTCRRNIQYVHCPAKAGHALAWSVDGSLIAVNVGDDDVVLLLDARTGEVRKALGGFSAGRILSLGIVGATLVVSGIKKLVTYDLVLGKIRWTAKTVGGKMAINHAAAEFAIASSAPKNQGGDNITVWKTSGPASTGVHEVKGAVSAIHHVKAPRSGYIYFDSEGKVAVLERGAAGAVQIAEEPGAKAIEEPSVGALSASYGSGTVGRVLAPTQEKKLDEEPQAAVVNSDLMSQMFDAPPYAMPSLEDMFESLLYDFPKLSLIFFPDKISIP</sequence>
<dbReference type="PROSITE" id="PS50082">
    <property type="entry name" value="WD_REPEATS_2"/>
    <property type="match status" value="1"/>
</dbReference>
<reference evidence="11 12" key="3">
    <citation type="journal article" date="2015" name="Genome Announc.">
        <title>Draft Genome Sequence of the Archiascomycetous Yeast Saitoella complicata.</title>
        <authorList>
            <person name="Yamauchi K."/>
            <person name="Kondo S."/>
            <person name="Hamamoto M."/>
            <person name="Takahashi Y."/>
            <person name="Ogura Y."/>
            <person name="Hayashi T."/>
            <person name="Nishida H."/>
        </authorList>
    </citation>
    <scope>NUCLEOTIDE SEQUENCE [LARGE SCALE GENOMIC DNA]</scope>
    <source>
        <strain evidence="11 12">NRRL Y-17804</strain>
    </source>
</reference>
<reference evidence="11 12" key="2">
    <citation type="journal article" date="2014" name="J. Gen. Appl. Microbiol.">
        <title>The early diverging ascomycetous budding yeast Saitoella complicata has three histone deacetylases belonging to the Clr6, Hos2, and Rpd3 lineages.</title>
        <authorList>
            <person name="Nishida H."/>
            <person name="Matsumoto T."/>
            <person name="Kondo S."/>
            <person name="Hamamoto M."/>
            <person name="Yoshikawa H."/>
        </authorList>
    </citation>
    <scope>NUCLEOTIDE SEQUENCE [LARGE SCALE GENOMIC DNA]</scope>
    <source>
        <strain evidence="11 12">NRRL Y-17804</strain>
    </source>
</reference>
<dbReference type="InterPro" id="IPR053826">
    <property type="entry name" value="WDR75"/>
</dbReference>
<dbReference type="PROSITE" id="PS50294">
    <property type="entry name" value="WD_REPEATS_REGION"/>
    <property type="match status" value="1"/>
</dbReference>
<dbReference type="GO" id="GO:0032040">
    <property type="term" value="C:small-subunit processome"/>
    <property type="evidence" value="ECO:0007669"/>
    <property type="project" value="InterPro"/>
</dbReference>
<evidence type="ECO:0000256" key="7">
    <source>
        <dbReference type="ARBA" id="ARBA00023242"/>
    </source>
</evidence>
<keyword evidence="12" id="KW-1185">Reference proteome</keyword>
<dbReference type="SUPFAM" id="SSF50978">
    <property type="entry name" value="WD40 repeat-like"/>
    <property type="match status" value="1"/>
</dbReference>
<dbReference type="SMART" id="SM00320">
    <property type="entry name" value="WD40"/>
    <property type="match status" value="4"/>
</dbReference>
<proteinExistence type="predicted"/>
<evidence type="ECO:0000256" key="4">
    <source>
        <dbReference type="ARBA" id="ARBA00022574"/>
    </source>
</evidence>
<comment type="subcellular location">
    <subcellularLocation>
        <location evidence="1">Nucleus</location>
        <location evidence="1">Nucleolus</location>
    </subcellularLocation>
</comment>
<dbReference type="EMBL" id="BACD03000005">
    <property type="protein sequence ID" value="GAO46719.1"/>
    <property type="molecule type" value="Genomic_DNA"/>
</dbReference>
<dbReference type="Pfam" id="PF23769">
    <property type="entry name" value="Beta-prop_WDR75_2nd"/>
    <property type="match status" value="1"/>
</dbReference>
<dbReference type="Proteomes" id="UP000033140">
    <property type="component" value="Unassembled WGS sequence"/>
</dbReference>
<dbReference type="InterPro" id="IPR057644">
    <property type="entry name" value="Beta-prop_WDR75_2nd"/>
</dbReference>